<proteinExistence type="predicted"/>
<comment type="caution">
    <text evidence="3">The sequence shown here is derived from an EMBL/GenBank/DDBJ whole genome shotgun (WGS) entry which is preliminary data.</text>
</comment>
<dbReference type="Pfam" id="PF10006">
    <property type="entry name" value="DUF2249"/>
    <property type="match status" value="2"/>
</dbReference>
<evidence type="ECO:0008006" key="5">
    <source>
        <dbReference type="Google" id="ProtNLM"/>
    </source>
</evidence>
<evidence type="ECO:0000259" key="1">
    <source>
        <dbReference type="Pfam" id="PF08984"/>
    </source>
</evidence>
<gene>
    <name evidence="3" type="ORF">A3860_21560</name>
</gene>
<reference evidence="3 4" key="1">
    <citation type="submission" date="2016-03" db="EMBL/GenBank/DDBJ databases">
        <title>Niastella vici sp. nov., isolated from farmland soil.</title>
        <authorList>
            <person name="Chen L."/>
            <person name="Wang D."/>
            <person name="Yang S."/>
            <person name="Wang G."/>
        </authorList>
    </citation>
    <scope>NUCLEOTIDE SEQUENCE [LARGE SCALE GENOMIC DNA]</scope>
    <source>
        <strain evidence="3 4">DJ57</strain>
    </source>
</reference>
<keyword evidence="4" id="KW-1185">Reference proteome</keyword>
<dbReference type="SUPFAM" id="SSF140683">
    <property type="entry name" value="SP0561-like"/>
    <property type="match status" value="1"/>
</dbReference>
<dbReference type="AlphaFoldDB" id="A0A1V9G0A5"/>
<evidence type="ECO:0000259" key="2">
    <source>
        <dbReference type="Pfam" id="PF10006"/>
    </source>
</evidence>
<dbReference type="InterPro" id="IPR038062">
    <property type="entry name" value="ScdA-like_N_sf"/>
</dbReference>
<sequence length="268" mass="30466">MVITANTKIAAILKHNPAALEAIVSISPKFEKLRNPVLRKLMAGRASLSMASKISGCRLHELFEKLQPLGFVVDETVPAFAEEKREAPDFIRSIQKEQIVVLDVRPVMASGKDPLNIILEKIRALQPKQVLKIQNTFEPTPLMKLLQKQGFESYATAINNNLVETWFYGRSATAPPNNTPLTDATKNWNQLFERFKDRLQTIDVRNLEMPLPMLTILEALDNLAAGTALFVYHKRIPVLLLPELVQRKFDYRIKEISDREVHLLIFNS</sequence>
<accession>A0A1V9G0A5</accession>
<name>A0A1V9G0A5_9BACT</name>
<feature type="domain" description="DUF1858" evidence="1">
    <location>
        <begin position="3"/>
        <end position="62"/>
    </location>
</feature>
<dbReference type="Pfam" id="PF08984">
    <property type="entry name" value="DUF1858"/>
    <property type="match status" value="1"/>
</dbReference>
<dbReference type="InterPro" id="IPR036868">
    <property type="entry name" value="TusA-like_sf"/>
</dbReference>
<dbReference type="InterPro" id="IPR015077">
    <property type="entry name" value="DUF1858"/>
</dbReference>
<dbReference type="STRING" id="1703345.A3860_21560"/>
<dbReference type="EMBL" id="LVYD01000043">
    <property type="protein sequence ID" value="OQP64010.1"/>
    <property type="molecule type" value="Genomic_DNA"/>
</dbReference>
<evidence type="ECO:0000313" key="4">
    <source>
        <dbReference type="Proteomes" id="UP000192796"/>
    </source>
</evidence>
<feature type="domain" description="DUF2249" evidence="2">
    <location>
        <begin position="101"/>
        <end position="155"/>
    </location>
</feature>
<dbReference type="OrthoDB" id="128918at2"/>
<dbReference type="Proteomes" id="UP000192796">
    <property type="component" value="Unassembled WGS sequence"/>
</dbReference>
<dbReference type="SUPFAM" id="SSF64307">
    <property type="entry name" value="SirA-like"/>
    <property type="match status" value="1"/>
</dbReference>
<feature type="domain" description="DUF2249" evidence="2">
    <location>
        <begin position="201"/>
        <end position="265"/>
    </location>
</feature>
<dbReference type="Gene3D" id="1.10.3910.10">
    <property type="entry name" value="SP0561-like"/>
    <property type="match status" value="1"/>
</dbReference>
<dbReference type="InterPro" id="IPR018720">
    <property type="entry name" value="DUF2249"/>
</dbReference>
<evidence type="ECO:0000313" key="3">
    <source>
        <dbReference type="EMBL" id="OQP64010.1"/>
    </source>
</evidence>
<dbReference type="RefSeq" id="WP_081147190.1">
    <property type="nucleotide sequence ID" value="NZ_LVYD01000043.1"/>
</dbReference>
<protein>
    <recommendedName>
        <fullName evidence="5">DUF2249 domain-containing protein</fullName>
    </recommendedName>
</protein>
<organism evidence="3 4">
    <name type="scientific">Niastella vici</name>
    <dbReference type="NCBI Taxonomy" id="1703345"/>
    <lineage>
        <taxon>Bacteria</taxon>
        <taxon>Pseudomonadati</taxon>
        <taxon>Bacteroidota</taxon>
        <taxon>Chitinophagia</taxon>
        <taxon>Chitinophagales</taxon>
        <taxon>Chitinophagaceae</taxon>
        <taxon>Niastella</taxon>
    </lineage>
</organism>